<dbReference type="AlphaFoldDB" id="A0A6I3IE13"/>
<protein>
    <recommendedName>
        <fullName evidence="3">ABC transporter ATP-binding protein</fullName>
    </recommendedName>
</protein>
<name>A0A6I3IE13_9MICO</name>
<proteinExistence type="predicted"/>
<dbReference type="CDD" id="cd00267">
    <property type="entry name" value="ABC_ATPase"/>
    <property type="match status" value="1"/>
</dbReference>
<dbReference type="SUPFAM" id="SSF52540">
    <property type="entry name" value="P-loop containing nucleoside triphosphate hydrolases"/>
    <property type="match status" value="1"/>
</dbReference>
<evidence type="ECO:0000313" key="2">
    <source>
        <dbReference type="Proteomes" id="UP000431092"/>
    </source>
</evidence>
<comment type="caution">
    <text evidence="1">The sequence shown here is derived from an EMBL/GenBank/DDBJ whole genome shotgun (WGS) entry which is preliminary data.</text>
</comment>
<evidence type="ECO:0000313" key="1">
    <source>
        <dbReference type="EMBL" id="MTB72202.1"/>
    </source>
</evidence>
<dbReference type="Proteomes" id="UP000431092">
    <property type="component" value="Unassembled WGS sequence"/>
</dbReference>
<accession>A0A6I3IE13</accession>
<keyword evidence="2" id="KW-1185">Reference proteome</keyword>
<dbReference type="InterPro" id="IPR027417">
    <property type="entry name" value="P-loop_NTPase"/>
</dbReference>
<sequence>MALIAHAAAVDGPHGPLLLPTSLAARKGEVTVVAGDPGPAATTLALALGGRVRLDDGSITCNGDPEPHVRRRRVALVDVPGVTEPEPGLPIEVVVGEELALAGLPSRRADIRAFLRERGAEERSAQRWESLEPSEHVRWLAEITAQREDVTAVVLTSPDRWGGSPHAWHGVAQVLADQGLVVVVLATHSSVRLLGLESTYELGVSA</sequence>
<dbReference type="Gene3D" id="3.40.50.300">
    <property type="entry name" value="P-loop containing nucleotide triphosphate hydrolases"/>
    <property type="match status" value="1"/>
</dbReference>
<gene>
    <name evidence="1" type="ORF">GGG17_09520</name>
</gene>
<reference evidence="1 2" key="1">
    <citation type="submission" date="2019-11" db="EMBL/GenBank/DDBJ databases">
        <title>Whole genome sequencing identifies a novel species of the genus Arsenicicoccus isolated from human blood.</title>
        <authorList>
            <person name="Jeong J.H."/>
            <person name="Kweon O.J."/>
            <person name="Kim H.R."/>
            <person name="Kim T.-H."/>
            <person name="Ha S.-M."/>
            <person name="Lee M.-K."/>
        </authorList>
    </citation>
    <scope>NUCLEOTIDE SEQUENCE [LARGE SCALE GENOMIC DNA]</scope>
    <source>
        <strain evidence="1 2">MKL-02</strain>
    </source>
</reference>
<organism evidence="1 2">
    <name type="scientific">Arsenicicoccus cauae</name>
    <dbReference type="NCBI Taxonomy" id="2663847"/>
    <lineage>
        <taxon>Bacteria</taxon>
        <taxon>Bacillati</taxon>
        <taxon>Actinomycetota</taxon>
        <taxon>Actinomycetes</taxon>
        <taxon>Micrococcales</taxon>
        <taxon>Intrasporangiaceae</taxon>
        <taxon>Arsenicicoccus</taxon>
    </lineage>
</organism>
<evidence type="ECO:0008006" key="3">
    <source>
        <dbReference type="Google" id="ProtNLM"/>
    </source>
</evidence>
<dbReference type="EMBL" id="WLVL01000037">
    <property type="protein sequence ID" value="MTB72202.1"/>
    <property type="molecule type" value="Genomic_DNA"/>
</dbReference>
<dbReference type="RefSeq" id="WP_154593468.1">
    <property type="nucleotide sequence ID" value="NZ_CP171001.1"/>
</dbReference>